<name>A0A5N6K785_MONLA</name>
<feature type="region of interest" description="Disordered" evidence="1">
    <location>
        <begin position="61"/>
        <end position="80"/>
    </location>
</feature>
<protein>
    <submittedName>
        <fullName evidence="2">Uncharacterized protein</fullName>
    </submittedName>
</protein>
<evidence type="ECO:0000313" key="3">
    <source>
        <dbReference type="Proteomes" id="UP000326757"/>
    </source>
</evidence>
<dbReference type="OrthoDB" id="4232400at2759"/>
<evidence type="ECO:0000313" key="2">
    <source>
        <dbReference type="EMBL" id="KAB8298635.1"/>
    </source>
</evidence>
<dbReference type="EMBL" id="VIGI01000006">
    <property type="protein sequence ID" value="KAB8298635.1"/>
    <property type="molecule type" value="Genomic_DNA"/>
</dbReference>
<comment type="caution">
    <text evidence="2">The sequence shown here is derived from an EMBL/GenBank/DDBJ whole genome shotgun (WGS) entry which is preliminary data.</text>
</comment>
<dbReference type="AlphaFoldDB" id="A0A5N6K785"/>
<sequence length="139" mass="15266">MGSSNDTSGQSDSVWLKETHWGSMNMFLRSYGLKIQNDDDYSEGKKILAVIRQTHEEEKAFRLGKSKGTQSISQKQQESGAMDCIANGHESRGATQDGDKFAVEIGDVQVESSPKDEKLVVYTGTLQSYPYYGGGSAKD</sequence>
<organism evidence="2 3">
    <name type="scientific">Monilinia laxa</name>
    <name type="common">Brown rot fungus</name>
    <name type="synonym">Sclerotinia laxa</name>
    <dbReference type="NCBI Taxonomy" id="61186"/>
    <lineage>
        <taxon>Eukaryota</taxon>
        <taxon>Fungi</taxon>
        <taxon>Dikarya</taxon>
        <taxon>Ascomycota</taxon>
        <taxon>Pezizomycotina</taxon>
        <taxon>Leotiomycetes</taxon>
        <taxon>Helotiales</taxon>
        <taxon>Sclerotiniaceae</taxon>
        <taxon>Monilinia</taxon>
    </lineage>
</organism>
<gene>
    <name evidence="2" type="ORF">EYC80_000814</name>
</gene>
<reference evidence="2 3" key="1">
    <citation type="submission" date="2019-06" db="EMBL/GenBank/DDBJ databases">
        <title>Genome Sequence of the Brown Rot Fungal Pathogen Monilinia laxa.</title>
        <authorList>
            <person name="De Miccolis Angelini R.M."/>
            <person name="Landi L."/>
            <person name="Abate D."/>
            <person name="Pollastro S."/>
            <person name="Romanazzi G."/>
            <person name="Faretra F."/>
        </authorList>
    </citation>
    <scope>NUCLEOTIDE SEQUENCE [LARGE SCALE GENOMIC DNA]</scope>
    <source>
        <strain evidence="2 3">Mlax316</strain>
    </source>
</reference>
<proteinExistence type="predicted"/>
<dbReference type="Proteomes" id="UP000326757">
    <property type="component" value="Unassembled WGS sequence"/>
</dbReference>
<accession>A0A5N6K785</accession>
<evidence type="ECO:0000256" key="1">
    <source>
        <dbReference type="SAM" id="MobiDB-lite"/>
    </source>
</evidence>
<keyword evidence="3" id="KW-1185">Reference proteome</keyword>
<feature type="compositionally biased region" description="Polar residues" evidence="1">
    <location>
        <begin position="67"/>
        <end position="79"/>
    </location>
</feature>